<feature type="transmembrane region" description="Helical" evidence="2">
    <location>
        <begin position="35"/>
        <end position="56"/>
    </location>
</feature>
<proteinExistence type="predicted"/>
<organism evidence="4">
    <name type="scientific">uncultured Rubrobacteraceae bacterium</name>
    <dbReference type="NCBI Taxonomy" id="349277"/>
    <lineage>
        <taxon>Bacteria</taxon>
        <taxon>Bacillati</taxon>
        <taxon>Actinomycetota</taxon>
        <taxon>Rubrobacteria</taxon>
        <taxon>Rubrobacterales</taxon>
        <taxon>Rubrobacteraceae</taxon>
        <taxon>environmental samples</taxon>
    </lineage>
</organism>
<gene>
    <name evidence="4" type="ORF">AVDCRST_MAG82-2669</name>
</gene>
<sequence length="301" mass="30835">MSFRGPEDPRRGETPSGQTAPRAERGRGRPSRIPPLLLVLAVLILALIAVVAVFLWRSFGESVPGTSVAKDSIDSAGPQPRVQLTNAAGQVRVEGVEGSGSVEYEAKRYAMAADPAAAKQRASEVPVDISREDSKVVIETDGGEDTGADYTLEMPAGGSVEVLSEAGDVEVSGLSGNVTVEAQAGDVTVGDLGGGVRVEAPQGDVAVADVNTDTGGAEIEAGSGDVYLKDLILGTLEASVEAGTVTLSGRFSGGGRVSVETGGIIARLPAGDTRDLTLQTRVGSVLREPQDGDPEKQEQGS</sequence>
<evidence type="ECO:0000259" key="3">
    <source>
        <dbReference type="Pfam" id="PF13349"/>
    </source>
</evidence>
<dbReference type="EMBL" id="CADCVA010000334">
    <property type="protein sequence ID" value="CAA9438505.1"/>
    <property type="molecule type" value="Genomic_DNA"/>
</dbReference>
<keyword evidence="2" id="KW-0812">Transmembrane</keyword>
<reference evidence="4" key="1">
    <citation type="submission" date="2020-02" db="EMBL/GenBank/DDBJ databases">
        <authorList>
            <person name="Meier V. D."/>
        </authorList>
    </citation>
    <scope>NUCLEOTIDE SEQUENCE</scope>
    <source>
        <strain evidence="4">AVDCRST_MAG82</strain>
    </source>
</reference>
<feature type="domain" description="DUF4097" evidence="3">
    <location>
        <begin position="149"/>
        <end position="248"/>
    </location>
</feature>
<keyword evidence="2" id="KW-0472">Membrane</keyword>
<keyword evidence="2" id="KW-1133">Transmembrane helix</keyword>
<evidence type="ECO:0000256" key="2">
    <source>
        <dbReference type="SAM" id="Phobius"/>
    </source>
</evidence>
<dbReference type="AlphaFoldDB" id="A0A6J4QFK8"/>
<dbReference type="Pfam" id="PF13349">
    <property type="entry name" value="DUF4097"/>
    <property type="match status" value="1"/>
</dbReference>
<evidence type="ECO:0000313" key="4">
    <source>
        <dbReference type="EMBL" id="CAA9438505.1"/>
    </source>
</evidence>
<feature type="region of interest" description="Disordered" evidence="1">
    <location>
        <begin position="1"/>
        <end position="28"/>
    </location>
</feature>
<feature type="compositionally biased region" description="Basic and acidic residues" evidence="1">
    <location>
        <begin position="1"/>
        <end position="13"/>
    </location>
</feature>
<dbReference type="InterPro" id="IPR025164">
    <property type="entry name" value="Toastrack_DUF4097"/>
</dbReference>
<accession>A0A6J4QFK8</accession>
<protein>
    <recommendedName>
        <fullName evidence="3">DUF4097 domain-containing protein</fullName>
    </recommendedName>
</protein>
<name>A0A6J4QFK8_9ACTN</name>
<evidence type="ECO:0000256" key="1">
    <source>
        <dbReference type="SAM" id="MobiDB-lite"/>
    </source>
</evidence>